<dbReference type="Proteomes" id="UP001623330">
    <property type="component" value="Unassembled WGS sequence"/>
</dbReference>
<comment type="caution">
    <text evidence="2">The sequence shown here is derived from an EMBL/GenBank/DDBJ whole genome shotgun (WGS) entry which is preliminary data.</text>
</comment>
<reference evidence="2 3" key="1">
    <citation type="submission" date="2024-05" db="EMBL/GenBank/DDBJ databases">
        <title>Long read based assembly of the Candida bracarensis genome reveals expanded adhesin content.</title>
        <authorList>
            <person name="Marcet-Houben M."/>
            <person name="Ksiezopolska E."/>
            <person name="Gabaldon T."/>
        </authorList>
    </citation>
    <scope>NUCLEOTIDE SEQUENCE [LARGE SCALE GENOMIC DNA]</scope>
    <source>
        <strain evidence="2 3">CBM6</strain>
    </source>
</reference>
<dbReference type="Pfam" id="PF02194">
    <property type="entry name" value="PXA"/>
    <property type="match status" value="1"/>
</dbReference>
<dbReference type="EMBL" id="JBEVYD010000005">
    <property type="protein sequence ID" value="KAL3232795.1"/>
    <property type="molecule type" value="Genomic_DNA"/>
</dbReference>
<dbReference type="InterPro" id="IPR003114">
    <property type="entry name" value="Phox_assoc"/>
</dbReference>
<evidence type="ECO:0000259" key="1">
    <source>
        <dbReference type="Pfam" id="PF02194"/>
    </source>
</evidence>
<proteinExistence type="predicted"/>
<evidence type="ECO:0000313" key="2">
    <source>
        <dbReference type="EMBL" id="KAL3232795.1"/>
    </source>
</evidence>
<keyword evidence="3" id="KW-1185">Reference proteome</keyword>
<gene>
    <name evidence="2" type="ORF">RNJ44_04711</name>
</gene>
<evidence type="ECO:0000313" key="3">
    <source>
        <dbReference type="Proteomes" id="UP001623330"/>
    </source>
</evidence>
<name>A0ABR4NVN4_9SACH</name>
<accession>A0ABR4NVN4</accession>
<sequence>MSEILYNTNSTFISKFHQQQHRASHEIAIQKKAGVQNLEDLPRDSAFRSAFCKESDSYLKELCKSVYPNTVRRKIDSISNPDRLNFHALVSLLVKNFVLNWYGVKISIIDIQGDDFLLSIFQTADNTYTNLANALTKKVDIEYYILEHLPKVISLHLATLRELSINEEQLNVDNYCRLHLLPSGEYLQNNYIAIILEHFDPNQSILQKTLLRSILHNIIFGSILDSISNTFYVLDLINNIFIRLNDRKRVLMPHNNNNEHNPSRIPINVLQSSLLSLVIVDICQLPIKNPFWFSLLNVLIKIALFVPFLNSYIANKAEQNLSSLLAGPLDVSLLLRKLRNTLFPNDNLMGQRRIIPEGKELELFKAQVIRNVWLYFQNKATLRQGLLITEKQIESLINLISLNHQCNKIFLLQMIEPVVVLLVSNEDAKLSS</sequence>
<feature type="domain" description="PXA" evidence="1">
    <location>
        <begin position="86"/>
        <end position="239"/>
    </location>
</feature>
<protein>
    <recommendedName>
        <fullName evidence="1">PXA domain-containing protein</fullName>
    </recommendedName>
</protein>
<organism evidence="2 3">
    <name type="scientific">Nakaseomyces bracarensis</name>
    <dbReference type="NCBI Taxonomy" id="273131"/>
    <lineage>
        <taxon>Eukaryota</taxon>
        <taxon>Fungi</taxon>
        <taxon>Dikarya</taxon>
        <taxon>Ascomycota</taxon>
        <taxon>Saccharomycotina</taxon>
        <taxon>Saccharomycetes</taxon>
        <taxon>Saccharomycetales</taxon>
        <taxon>Saccharomycetaceae</taxon>
        <taxon>Nakaseomyces</taxon>
    </lineage>
</organism>